<name>A0A1M6JWV2_9BACT</name>
<dbReference type="SMART" id="SM00382">
    <property type="entry name" value="AAA"/>
    <property type="match status" value="1"/>
</dbReference>
<dbReference type="PROSITE" id="PS00211">
    <property type="entry name" value="ABC_TRANSPORTER_1"/>
    <property type="match status" value="1"/>
</dbReference>
<evidence type="ECO:0000313" key="5">
    <source>
        <dbReference type="EMBL" id="SHJ51187.1"/>
    </source>
</evidence>
<dbReference type="InterPro" id="IPR003439">
    <property type="entry name" value="ABC_transporter-like_ATP-bd"/>
</dbReference>
<dbReference type="STRING" id="1121393.SAMN02745216_01795"/>
<evidence type="ECO:0000256" key="3">
    <source>
        <dbReference type="ARBA" id="ARBA00022840"/>
    </source>
</evidence>
<dbReference type="GO" id="GO:0016887">
    <property type="term" value="F:ATP hydrolysis activity"/>
    <property type="evidence" value="ECO:0007669"/>
    <property type="project" value="InterPro"/>
</dbReference>
<dbReference type="RefSeq" id="WP_073475063.1">
    <property type="nucleotide sequence ID" value="NZ_FQZU01000008.1"/>
</dbReference>
<gene>
    <name evidence="5" type="ORF">SAMN02745216_01795</name>
</gene>
<dbReference type="CDD" id="cd03214">
    <property type="entry name" value="ABC_Iron-Siderophores_B12_Hemin"/>
    <property type="match status" value="1"/>
</dbReference>
<dbReference type="PROSITE" id="PS50893">
    <property type="entry name" value="ABC_TRANSPORTER_2"/>
    <property type="match status" value="1"/>
</dbReference>
<evidence type="ECO:0000259" key="4">
    <source>
        <dbReference type="PROSITE" id="PS50893"/>
    </source>
</evidence>
<accession>A0A1M6JWV2</accession>
<dbReference type="GO" id="GO:0005524">
    <property type="term" value="F:ATP binding"/>
    <property type="evidence" value="ECO:0007669"/>
    <property type="project" value="UniProtKB-KW"/>
</dbReference>
<dbReference type="SUPFAM" id="SSF52540">
    <property type="entry name" value="P-loop containing nucleoside triphosphate hydrolases"/>
    <property type="match status" value="1"/>
</dbReference>
<dbReference type="Pfam" id="PF00005">
    <property type="entry name" value="ABC_tran"/>
    <property type="match status" value="1"/>
</dbReference>
<dbReference type="InterPro" id="IPR003593">
    <property type="entry name" value="AAA+_ATPase"/>
</dbReference>
<dbReference type="PANTHER" id="PTHR42794:SF2">
    <property type="entry name" value="ABC TRANSPORTER ATP-BINDING PROTEIN"/>
    <property type="match status" value="1"/>
</dbReference>
<proteinExistence type="predicted"/>
<sequence length="255" mass="27702">MTLIVNNLGFSYGKAAILNGVDLSVGGNEVVSVIGPNGAGKSTLLKCILRLLNPGRGEVMVNGRKVDDLSRKERALSLAYVPQALPSRFPMTVFDTVLLGRRPHLAWRPSSKDVEKVWAALARMDLDALAMRDFDTLSGGQKQKVMLARAFAQEAEYLLLDEPTSNLDLRHQMEVMNMVREYAETTGRGALVTIHNLNTAARFSDRIVMLQGGKVHDCGPPADVLSSENIQSVYGVVVESACVNGSQVVIPLRVA</sequence>
<dbReference type="FunFam" id="3.40.50.300:FF:000134">
    <property type="entry name" value="Iron-enterobactin ABC transporter ATP-binding protein"/>
    <property type="match status" value="1"/>
</dbReference>
<evidence type="ECO:0000256" key="2">
    <source>
        <dbReference type="ARBA" id="ARBA00022741"/>
    </source>
</evidence>
<feature type="domain" description="ABC transporter" evidence="4">
    <location>
        <begin position="3"/>
        <end position="237"/>
    </location>
</feature>
<reference evidence="6" key="1">
    <citation type="submission" date="2016-11" db="EMBL/GenBank/DDBJ databases">
        <authorList>
            <person name="Varghese N."/>
            <person name="Submissions S."/>
        </authorList>
    </citation>
    <scope>NUCLEOTIDE SEQUENCE [LARGE SCALE GENOMIC DNA]</scope>
    <source>
        <strain evidence="6">DSM 16219</strain>
    </source>
</reference>
<organism evidence="5 6">
    <name type="scientific">Desulfatibacillum alkenivorans DSM 16219</name>
    <dbReference type="NCBI Taxonomy" id="1121393"/>
    <lineage>
        <taxon>Bacteria</taxon>
        <taxon>Pseudomonadati</taxon>
        <taxon>Thermodesulfobacteriota</taxon>
        <taxon>Desulfobacteria</taxon>
        <taxon>Desulfobacterales</taxon>
        <taxon>Desulfatibacillaceae</taxon>
        <taxon>Desulfatibacillum</taxon>
    </lineage>
</organism>
<dbReference type="PANTHER" id="PTHR42794">
    <property type="entry name" value="HEMIN IMPORT ATP-BINDING PROTEIN HMUV"/>
    <property type="match status" value="1"/>
</dbReference>
<evidence type="ECO:0000256" key="1">
    <source>
        <dbReference type="ARBA" id="ARBA00022448"/>
    </source>
</evidence>
<dbReference type="InterPro" id="IPR027417">
    <property type="entry name" value="P-loop_NTPase"/>
</dbReference>
<keyword evidence="3 5" id="KW-0067">ATP-binding</keyword>
<dbReference type="Proteomes" id="UP000183994">
    <property type="component" value="Unassembled WGS sequence"/>
</dbReference>
<evidence type="ECO:0000313" key="6">
    <source>
        <dbReference type="Proteomes" id="UP000183994"/>
    </source>
</evidence>
<keyword evidence="1" id="KW-0813">Transport</keyword>
<dbReference type="EMBL" id="FQZU01000008">
    <property type="protein sequence ID" value="SHJ51187.1"/>
    <property type="molecule type" value="Genomic_DNA"/>
</dbReference>
<dbReference type="InterPro" id="IPR017871">
    <property type="entry name" value="ABC_transporter-like_CS"/>
</dbReference>
<keyword evidence="2" id="KW-0547">Nucleotide-binding</keyword>
<dbReference type="Gene3D" id="3.40.50.300">
    <property type="entry name" value="P-loop containing nucleotide triphosphate hydrolases"/>
    <property type="match status" value="1"/>
</dbReference>
<protein>
    <submittedName>
        <fullName evidence="5">Iron complex transport system ATP-binding protein</fullName>
    </submittedName>
</protein>
<keyword evidence="6" id="KW-1185">Reference proteome</keyword>
<dbReference type="OrthoDB" id="9809450at2"/>
<dbReference type="AlphaFoldDB" id="A0A1M6JWV2"/>